<evidence type="ECO:0000259" key="16">
    <source>
        <dbReference type="PROSITE" id="PS50020"/>
    </source>
</evidence>
<evidence type="ECO:0000256" key="4">
    <source>
        <dbReference type="ARBA" id="ARBA00022427"/>
    </source>
</evidence>
<evidence type="ECO:0000256" key="13">
    <source>
        <dbReference type="ARBA" id="ARBA00023242"/>
    </source>
</evidence>
<evidence type="ECO:0000256" key="7">
    <source>
        <dbReference type="ARBA" id="ARBA00022553"/>
    </source>
</evidence>
<dbReference type="SUPFAM" id="SSF51045">
    <property type="entry name" value="WW domain"/>
    <property type="match status" value="2"/>
</dbReference>
<feature type="compositionally biased region" description="Polar residues" evidence="15">
    <location>
        <begin position="387"/>
        <end position="406"/>
    </location>
</feature>
<evidence type="ECO:0000256" key="11">
    <source>
        <dbReference type="ARBA" id="ARBA00023159"/>
    </source>
</evidence>
<dbReference type="GO" id="GO:0035329">
    <property type="term" value="P:hippo signaling"/>
    <property type="evidence" value="ECO:0007669"/>
    <property type="project" value="TreeGrafter"/>
</dbReference>
<dbReference type="Gene3D" id="6.20.430.10">
    <property type="match status" value="1"/>
</dbReference>
<dbReference type="Gene3D" id="2.20.70.10">
    <property type="match status" value="2"/>
</dbReference>
<dbReference type="AlphaFoldDB" id="A0A8J9Z0Q3"/>
<dbReference type="InterPro" id="IPR001202">
    <property type="entry name" value="WW_dom"/>
</dbReference>
<keyword evidence="5" id="KW-0963">Cytoplasm</keyword>
<feature type="compositionally biased region" description="Polar residues" evidence="15">
    <location>
        <begin position="145"/>
        <end position="167"/>
    </location>
</feature>
<feature type="compositionally biased region" description="Polar residues" evidence="15">
    <location>
        <begin position="185"/>
        <end position="196"/>
    </location>
</feature>
<dbReference type="GO" id="GO:0003713">
    <property type="term" value="F:transcription coactivator activity"/>
    <property type="evidence" value="ECO:0007669"/>
    <property type="project" value="TreeGrafter"/>
</dbReference>
<comment type="subcellular location">
    <subcellularLocation>
        <location evidence="2">Cell junction</location>
        <location evidence="2">Tight junction</location>
    </subcellularLocation>
    <subcellularLocation>
        <location evidence="3">Cytoplasm</location>
    </subcellularLocation>
    <subcellularLocation>
        <location evidence="1">Nucleus</location>
    </subcellularLocation>
</comment>
<gene>
    <name evidence="17" type="primary">YAP1</name>
    <name evidence="17" type="ORF">BLAG_LOCUS7760</name>
</gene>
<feature type="domain" description="WW" evidence="16">
    <location>
        <begin position="197"/>
        <end position="230"/>
    </location>
</feature>
<keyword evidence="10" id="KW-0805">Transcription regulation</keyword>
<dbReference type="Pfam" id="PF15238">
    <property type="entry name" value="TEADIR3"/>
    <property type="match status" value="1"/>
</dbReference>
<dbReference type="FunFam" id="2.20.70.10:FF:000019">
    <property type="entry name" value="Putative transcriptional coactivator YAP1"/>
    <property type="match status" value="1"/>
</dbReference>
<feature type="compositionally biased region" description="Low complexity" evidence="15">
    <location>
        <begin position="173"/>
        <end position="184"/>
    </location>
</feature>
<comment type="similarity">
    <text evidence="14">Belongs to the YAP1 family.</text>
</comment>
<sequence length="475" mass="52118">MDAQGRQVLSHGDPEGDLEKLFAAVINKKEGQPVSVPMRMRNLPPSFFSPPPNQPKGGASAAAYPGPPPTSQMSPHNLPIAHSRAHSSPASLQATQQASAQQFQHLRQQSYDPTAMDDLGPLPPGWEMAHTGSGQRYYLNHNNQTTTWEDPRKSLSTSSLNQPQSPAGTPVRSPGSMSPLSPSPAHSQQGLNNINNIPLPEGWEQATTPEGEIYFINHRTQTTTWLDPRLAMMQRQQSIPQHQQPPYQARSPTPQQQAQVNEQQRQQKLRLQRLQLERERLRMRQEQIMQQEMALRAGQMPGEEQMNVAGMPPASQAAVSSASQNPTQTTSEMQTVTTTGMDPFLSSGTPYHSRDESADSGLGMSSNYSLPRTPEDFLSNVDEMDTSENTGAEKMQTSRPNSTQPQPGRGGGGMPDILDTMQGTNVDLGFPETEGSNVDSEELVPSLQEALSSDILNDVENMLSPSKIDNFLTWL</sequence>
<evidence type="ECO:0000256" key="8">
    <source>
        <dbReference type="ARBA" id="ARBA00022737"/>
    </source>
</evidence>
<feature type="region of interest" description="Disordered" evidence="15">
    <location>
        <begin position="339"/>
        <end position="412"/>
    </location>
</feature>
<protein>
    <submittedName>
        <fullName evidence="17">YAP1 protein</fullName>
    </submittedName>
</protein>
<name>A0A8J9Z0Q3_BRALA</name>
<evidence type="ECO:0000256" key="10">
    <source>
        <dbReference type="ARBA" id="ARBA00023015"/>
    </source>
</evidence>
<evidence type="ECO:0000256" key="14">
    <source>
        <dbReference type="ARBA" id="ARBA00038057"/>
    </source>
</evidence>
<dbReference type="OrthoDB" id="3045089at2759"/>
<keyword evidence="11" id="KW-0010">Activator</keyword>
<dbReference type="PANTHER" id="PTHR17616">
    <property type="entry name" value="YES-ASSOCIATED PROTEIN YAP1 FAMILY MEMBER"/>
    <property type="match status" value="1"/>
</dbReference>
<dbReference type="CDD" id="cd00201">
    <property type="entry name" value="WW"/>
    <property type="match status" value="2"/>
</dbReference>
<keyword evidence="4" id="KW-0796">Tight junction</keyword>
<keyword evidence="7" id="KW-0597">Phosphoprotein</keyword>
<keyword evidence="12" id="KW-0804">Transcription</keyword>
<keyword evidence="6" id="KW-0678">Repressor</keyword>
<dbReference type="Proteomes" id="UP000838412">
    <property type="component" value="Chromosome 14"/>
</dbReference>
<evidence type="ECO:0000256" key="3">
    <source>
        <dbReference type="ARBA" id="ARBA00004496"/>
    </source>
</evidence>
<dbReference type="PROSITE" id="PS50020">
    <property type="entry name" value="WW_DOMAIN_2"/>
    <property type="match status" value="2"/>
</dbReference>
<accession>A0A8J9Z0Q3</accession>
<feature type="region of interest" description="Disordered" evidence="15">
    <location>
        <begin position="30"/>
        <end position="107"/>
    </location>
</feature>
<dbReference type="EMBL" id="OV696699">
    <property type="protein sequence ID" value="CAH1245425.1"/>
    <property type="molecule type" value="Genomic_DNA"/>
</dbReference>
<feature type="compositionally biased region" description="Low complexity" evidence="15">
    <location>
        <begin position="255"/>
        <end position="266"/>
    </location>
</feature>
<evidence type="ECO:0000313" key="18">
    <source>
        <dbReference type="Proteomes" id="UP000838412"/>
    </source>
</evidence>
<reference evidence="17" key="1">
    <citation type="submission" date="2022-01" db="EMBL/GenBank/DDBJ databases">
        <authorList>
            <person name="Braso-Vives M."/>
        </authorList>
    </citation>
    <scope>NUCLEOTIDE SEQUENCE</scope>
</reference>
<dbReference type="InterPro" id="IPR053819">
    <property type="entry name" value="TEADIR3_omega_loop"/>
</dbReference>
<evidence type="ECO:0000256" key="15">
    <source>
        <dbReference type="SAM" id="MobiDB-lite"/>
    </source>
</evidence>
<keyword evidence="9" id="KW-0965">Cell junction</keyword>
<dbReference type="PROSITE" id="PS01159">
    <property type="entry name" value="WW_DOMAIN_1"/>
    <property type="match status" value="2"/>
</dbReference>
<keyword evidence="8" id="KW-0677">Repeat</keyword>
<evidence type="ECO:0000256" key="12">
    <source>
        <dbReference type="ARBA" id="ARBA00023163"/>
    </source>
</evidence>
<dbReference type="InterPro" id="IPR051583">
    <property type="entry name" value="YAP1"/>
</dbReference>
<evidence type="ECO:0000256" key="6">
    <source>
        <dbReference type="ARBA" id="ARBA00022491"/>
    </source>
</evidence>
<evidence type="ECO:0000256" key="2">
    <source>
        <dbReference type="ARBA" id="ARBA00004435"/>
    </source>
</evidence>
<keyword evidence="18" id="KW-1185">Reference proteome</keyword>
<dbReference type="GO" id="GO:0005923">
    <property type="term" value="C:bicellular tight junction"/>
    <property type="evidence" value="ECO:0007669"/>
    <property type="project" value="UniProtKB-SubCell"/>
</dbReference>
<dbReference type="FunFam" id="2.20.70.10:FF:000012">
    <property type="entry name" value="transcriptional coactivator YAP1 isoform X2"/>
    <property type="match status" value="1"/>
</dbReference>
<feature type="domain" description="WW" evidence="16">
    <location>
        <begin position="120"/>
        <end position="153"/>
    </location>
</feature>
<dbReference type="SMART" id="SM00456">
    <property type="entry name" value="WW"/>
    <property type="match status" value="2"/>
</dbReference>
<feature type="region of interest" description="Disordered" evidence="15">
    <location>
        <begin position="234"/>
        <end position="266"/>
    </location>
</feature>
<feature type="region of interest" description="Disordered" evidence="15">
    <location>
        <begin position="145"/>
        <end position="204"/>
    </location>
</feature>
<proteinExistence type="inferred from homology"/>
<feature type="compositionally biased region" description="Low complexity" evidence="15">
    <location>
        <begin position="234"/>
        <end position="248"/>
    </location>
</feature>
<keyword evidence="13" id="KW-0539">Nucleus</keyword>
<evidence type="ECO:0000256" key="5">
    <source>
        <dbReference type="ARBA" id="ARBA00022490"/>
    </source>
</evidence>
<dbReference type="GO" id="GO:0005634">
    <property type="term" value="C:nucleus"/>
    <property type="evidence" value="ECO:0007669"/>
    <property type="project" value="UniProtKB-SubCell"/>
</dbReference>
<evidence type="ECO:0000256" key="1">
    <source>
        <dbReference type="ARBA" id="ARBA00004123"/>
    </source>
</evidence>
<evidence type="ECO:0000256" key="9">
    <source>
        <dbReference type="ARBA" id="ARBA00022949"/>
    </source>
</evidence>
<dbReference type="InterPro" id="IPR036020">
    <property type="entry name" value="WW_dom_sf"/>
</dbReference>
<dbReference type="GO" id="GO:0045944">
    <property type="term" value="P:positive regulation of transcription by RNA polymerase II"/>
    <property type="evidence" value="ECO:0007669"/>
    <property type="project" value="TreeGrafter"/>
</dbReference>
<dbReference type="Pfam" id="PF00397">
    <property type="entry name" value="WW"/>
    <property type="match status" value="2"/>
</dbReference>
<dbReference type="GO" id="GO:0005737">
    <property type="term" value="C:cytoplasm"/>
    <property type="evidence" value="ECO:0007669"/>
    <property type="project" value="UniProtKB-SubCell"/>
</dbReference>
<organism evidence="17 18">
    <name type="scientific">Branchiostoma lanceolatum</name>
    <name type="common">Common lancelet</name>
    <name type="synonym">Amphioxus lanceolatum</name>
    <dbReference type="NCBI Taxonomy" id="7740"/>
    <lineage>
        <taxon>Eukaryota</taxon>
        <taxon>Metazoa</taxon>
        <taxon>Chordata</taxon>
        <taxon>Cephalochordata</taxon>
        <taxon>Leptocardii</taxon>
        <taxon>Amphioxiformes</taxon>
        <taxon>Branchiostomatidae</taxon>
        <taxon>Branchiostoma</taxon>
    </lineage>
</organism>
<feature type="compositionally biased region" description="Low complexity" evidence="15">
    <location>
        <begin position="87"/>
        <end position="107"/>
    </location>
</feature>
<evidence type="ECO:0000313" key="17">
    <source>
        <dbReference type="EMBL" id="CAH1245425.1"/>
    </source>
</evidence>
<dbReference type="PANTHER" id="PTHR17616:SF8">
    <property type="entry name" value="TRANSCRIPTIONAL COACTIVATOR YORKIE"/>
    <property type="match status" value="1"/>
</dbReference>